<dbReference type="OrthoDB" id="6200718at2"/>
<evidence type="ECO:0000313" key="2">
    <source>
        <dbReference type="EMBL" id="QDU61112.1"/>
    </source>
</evidence>
<gene>
    <name evidence="2" type="ORF">Pan216_19660</name>
</gene>
<evidence type="ECO:0000313" key="3">
    <source>
        <dbReference type="Proteomes" id="UP000317093"/>
    </source>
</evidence>
<reference evidence="2 3" key="1">
    <citation type="submission" date="2019-02" db="EMBL/GenBank/DDBJ databases">
        <title>Deep-cultivation of Planctomycetes and their phenomic and genomic characterization uncovers novel biology.</title>
        <authorList>
            <person name="Wiegand S."/>
            <person name="Jogler M."/>
            <person name="Boedeker C."/>
            <person name="Pinto D."/>
            <person name="Vollmers J."/>
            <person name="Rivas-Marin E."/>
            <person name="Kohn T."/>
            <person name="Peeters S.H."/>
            <person name="Heuer A."/>
            <person name="Rast P."/>
            <person name="Oberbeckmann S."/>
            <person name="Bunk B."/>
            <person name="Jeske O."/>
            <person name="Meyerdierks A."/>
            <person name="Storesund J.E."/>
            <person name="Kallscheuer N."/>
            <person name="Luecker S."/>
            <person name="Lage O.M."/>
            <person name="Pohl T."/>
            <person name="Merkel B.J."/>
            <person name="Hornburger P."/>
            <person name="Mueller R.-W."/>
            <person name="Bruemmer F."/>
            <person name="Labrenz M."/>
            <person name="Spormann A.M."/>
            <person name="Op den Camp H."/>
            <person name="Overmann J."/>
            <person name="Amann R."/>
            <person name="Jetten M.S.M."/>
            <person name="Mascher T."/>
            <person name="Medema M.H."/>
            <person name="Devos D.P."/>
            <person name="Kaster A.-K."/>
            <person name="Ovreas L."/>
            <person name="Rohde M."/>
            <person name="Galperin M.Y."/>
            <person name="Jogler C."/>
        </authorList>
    </citation>
    <scope>NUCLEOTIDE SEQUENCE [LARGE SCALE GENOMIC DNA]</scope>
    <source>
        <strain evidence="2 3">Pan216</strain>
    </source>
</reference>
<keyword evidence="3" id="KW-1185">Reference proteome</keyword>
<sequence>MSLDRSVLLPLVASQLGTKGKIAAKMGAVIDELEKDHPHADWAKFRKLPYDRIAPMKKWLTHRFTEEPPTIPVKGLWFGLCHTKHGSKSADLYLSASSRFGGHDPAFRWARDAEYHPDDCYARSDALWKIYQAAHRKKGRLKETAERPLCFAYACLVMVKLLAELAEPRLLLGSSDSVGVAAGYTIGEALLLGRLSQEGFELTSDEARKLAESTLEPEPITGRDSFWNLIAELIEETGTLEDFEKRLEDELSRRPPEEAQAFARESRARLEETCNWDLYAAATNIGCVSEDAFLSFRRWTIYQGPRQYARIVRDPDYLGEYDPTAEPLEHWYSDYSPLHYLGSDEERSLSPFPKGESPYGSDQELAARFPKLWKRLRQ</sequence>
<name>A0A518B2D7_9BACT</name>
<organism evidence="2 3">
    <name type="scientific">Kolteria novifilia</name>
    <dbReference type="NCBI Taxonomy" id="2527975"/>
    <lineage>
        <taxon>Bacteria</taxon>
        <taxon>Pseudomonadati</taxon>
        <taxon>Planctomycetota</taxon>
        <taxon>Planctomycetia</taxon>
        <taxon>Kolteriales</taxon>
        <taxon>Kolteriaceae</taxon>
        <taxon>Kolteria</taxon>
    </lineage>
</organism>
<evidence type="ECO:0000259" key="1">
    <source>
        <dbReference type="Pfam" id="PF14024"/>
    </source>
</evidence>
<dbReference type="EMBL" id="CP036279">
    <property type="protein sequence ID" value="QDU61112.1"/>
    <property type="molecule type" value="Genomic_DNA"/>
</dbReference>
<dbReference type="KEGG" id="knv:Pan216_19660"/>
<dbReference type="Proteomes" id="UP000317093">
    <property type="component" value="Chromosome"/>
</dbReference>
<dbReference type="RefSeq" id="WP_145257749.1">
    <property type="nucleotide sequence ID" value="NZ_CP036279.1"/>
</dbReference>
<dbReference type="Pfam" id="PF14024">
    <property type="entry name" value="DUF4240"/>
    <property type="match status" value="1"/>
</dbReference>
<accession>A0A518B2D7</accession>
<dbReference type="InterPro" id="IPR025334">
    <property type="entry name" value="DUF4240"/>
</dbReference>
<feature type="domain" description="DUF4240" evidence="1">
    <location>
        <begin position="224"/>
        <end position="334"/>
    </location>
</feature>
<protein>
    <recommendedName>
        <fullName evidence="1">DUF4240 domain-containing protein</fullName>
    </recommendedName>
</protein>
<dbReference type="AlphaFoldDB" id="A0A518B2D7"/>
<proteinExistence type="predicted"/>